<gene>
    <name evidence="3" type="ORF">MNBD_DELTA01-1796</name>
</gene>
<dbReference type="AlphaFoldDB" id="A0A3B0RQ39"/>
<name>A0A3B0RQ39_9ZZZZ</name>
<dbReference type="Pfam" id="PF11741">
    <property type="entry name" value="AMIN"/>
    <property type="match status" value="1"/>
</dbReference>
<protein>
    <recommendedName>
        <fullName evidence="2">AMIN domain-containing protein</fullName>
    </recommendedName>
</protein>
<dbReference type="Pfam" id="PF06980">
    <property type="entry name" value="DUF1302"/>
    <property type="match status" value="1"/>
</dbReference>
<dbReference type="InterPro" id="IPR010727">
    <property type="entry name" value="DUF1302"/>
</dbReference>
<organism evidence="3">
    <name type="scientific">hydrothermal vent metagenome</name>
    <dbReference type="NCBI Taxonomy" id="652676"/>
    <lineage>
        <taxon>unclassified sequences</taxon>
        <taxon>metagenomes</taxon>
        <taxon>ecological metagenomes</taxon>
    </lineage>
</organism>
<evidence type="ECO:0000256" key="1">
    <source>
        <dbReference type="SAM" id="MobiDB-lite"/>
    </source>
</evidence>
<accession>A0A3B0RQ39</accession>
<evidence type="ECO:0000259" key="2">
    <source>
        <dbReference type="Pfam" id="PF11741"/>
    </source>
</evidence>
<feature type="region of interest" description="Disordered" evidence="1">
    <location>
        <begin position="34"/>
        <end position="53"/>
    </location>
</feature>
<feature type="compositionally biased region" description="Basic and acidic residues" evidence="1">
    <location>
        <begin position="164"/>
        <end position="177"/>
    </location>
</feature>
<feature type="region of interest" description="Disordered" evidence="1">
    <location>
        <begin position="164"/>
        <end position="207"/>
    </location>
</feature>
<dbReference type="SUPFAM" id="SSF56935">
    <property type="entry name" value="Porins"/>
    <property type="match status" value="1"/>
</dbReference>
<reference evidence="3" key="1">
    <citation type="submission" date="2018-06" db="EMBL/GenBank/DDBJ databases">
        <authorList>
            <person name="Zhirakovskaya E."/>
        </authorList>
    </citation>
    <scope>NUCLEOTIDE SEQUENCE</scope>
</reference>
<sequence length="610" mass="69643">MTKRLCIVIAILALVFSTCLFTLVSYAQKDAPLKKTNDKTTSSATGKARQKATTPKIKRIRFHRHNKYTRVVIDVSEAAQYALASQNTPPALIIDLLQADISELKKKVLNVGGERIKAIEVVKLGWGIARVTIKTKFIRDYRIFKLKDPSRIVIDIKEKTITGYREPRPTKRPRAQEAELPDEIPDKIDESYDDYPAQPGETPGRSERTIKISGFVGNETAYRISDKRELTKSRNTLKLNLRGELTDNISYRIGGRSYYDAVFDMTGNYPDNVEKDQETELELRETYLDVSLGNMDLRIGKQTIVWGEAVGLFFADQVNAKDLREFVLADFDDIRKPQWSALVEYTGDLSHLEFVWIPVLEFNDYGESGSEFPVAIAVPMGVTPTVASTDEPANNFNNSELGARFSYFLGGWDLTVFHLYTWDKTATNYRSITSPTLHTFNPNHERLNISGFTVATEIRNIIFKTEFTYIKGKRFSIIDSSDSDGIVQADYIDYLIGMDYTILKKVEMNIQFMQKIIPDHDGRFFREEHIKNTASFRLKTGFYDNIIEPEILILSNLEETDLMIRPKVSFRGGQNWQLAVGADIFAGEEDGLFGQYDKNDRAYMKIDYNF</sequence>
<dbReference type="EMBL" id="UOEA01000096">
    <property type="protein sequence ID" value="VAV85715.1"/>
    <property type="molecule type" value="Genomic_DNA"/>
</dbReference>
<dbReference type="Gene3D" id="2.60.40.3500">
    <property type="match status" value="1"/>
</dbReference>
<proteinExistence type="predicted"/>
<dbReference type="InterPro" id="IPR021731">
    <property type="entry name" value="AMIN_dom"/>
</dbReference>
<feature type="domain" description="AMIN" evidence="2">
    <location>
        <begin position="60"/>
        <end position="136"/>
    </location>
</feature>
<evidence type="ECO:0000313" key="3">
    <source>
        <dbReference type="EMBL" id="VAV85715.1"/>
    </source>
</evidence>